<keyword evidence="6" id="KW-0378">Hydrolase</keyword>
<dbReference type="SUPFAM" id="SSF143791">
    <property type="entry name" value="DUSP-like"/>
    <property type="match status" value="1"/>
</dbReference>
<dbReference type="SUPFAM" id="SSF54001">
    <property type="entry name" value="Cysteine proteinases"/>
    <property type="match status" value="1"/>
</dbReference>
<feature type="region of interest" description="Disordered" evidence="8">
    <location>
        <begin position="1107"/>
        <end position="1157"/>
    </location>
</feature>
<dbReference type="InterPro" id="IPR038765">
    <property type="entry name" value="Papain-like_cys_pep_sf"/>
</dbReference>
<dbReference type="OrthoDB" id="289038at2759"/>
<dbReference type="CDD" id="cd02668">
    <property type="entry name" value="Peptidase_C19L"/>
    <property type="match status" value="1"/>
</dbReference>
<feature type="domain" description="USP" evidence="10">
    <location>
        <begin position="161"/>
        <end position="512"/>
    </location>
</feature>
<dbReference type="HOGENOM" id="CLU_005874_0_0_1"/>
<dbReference type="GO" id="GO:0004843">
    <property type="term" value="F:cysteine-type deubiquitinase activity"/>
    <property type="evidence" value="ECO:0007669"/>
    <property type="project" value="UniProtKB-EC"/>
</dbReference>
<comment type="catalytic activity">
    <reaction evidence="1">
        <text>Thiol-dependent hydrolysis of ester, thioester, amide, peptide and isopeptide bonds formed by the C-terminal Gly of ubiquitin (a 76-residue protein attached to proteins as an intracellular targeting signal).</text>
        <dbReference type="EC" id="3.4.19.12"/>
    </reaction>
</comment>
<dbReference type="AlphaFoldDB" id="S8FY74"/>
<evidence type="ECO:0000313" key="12">
    <source>
        <dbReference type="EMBL" id="EPT06051.1"/>
    </source>
</evidence>
<feature type="region of interest" description="Disordered" evidence="8">
    <location>
        <begin position="984"/>
        <end position="1013"/>
    </location>
</feature>
<dbReference type="EMBL" id="KE504122">
    <property type="protein sequence ID" value="EPT06051.1"/>
    <property type="molecule type" value="Genomic_DNA"/>
</dbReference>
<comment type="similarity">
    <text evidence="2">Belongs to the peptidase C19 family.</text>
</comment>
<evidence type="ECO:0000256" key="4">
    <source>
        <dbReference type="ARBA" id="ARBA00022670"/>
    </source>
</evidence>
<dbReference type="eggNOG" id="KOG1863">
    <property type="taxonomic scope" value="Eukaryota"/>
</dbReference>
<feature type="region of interest" description="Disordered" evidence="8">
    <location>
        <begin position="1"/>
        <end position="23"/>
    </location>
</feature>
<dbReference type="PROSITE" id="PS51283">
    <property type="entry name" value="DUSP"/>
    <property type="match status" value="1"/>
</dbReference>
<dbReference type="InterPro" id="IPR050164">
    <property type="entry name" value="Peptidase_C19"/>
</dbReference>
<feature type="domain" description="DUSP" evidence="11">
    <location>
        <begin position="844"/>
        <end position="953"/>
    </location>
</feature>
<dbReference type="EC" id="3.4.19.12" evidence="3"/>
<dbReference type="Gene3D" id="3.90.70.10">
    <property type="entry name" value="Cysteine proteinases"/>
    <property type="match status" value="1"/>
</dbReference>
<dbReference type="PANTHER" id="PTHR24006">
    <property type="entry name" value="UBIQUITIN CARBOXYL-TERMINAL HYDROLASE"/>
    <property type="match status" value="1"/>
</dbReference>
<dbReference type="GO" id="GO:0005634">
    <property type="term" value="C:nucleus"/>
    <property type="evidence" value="ECO:0007669"/>
    <property type="project" value="TreeGrafter"/>
</dbReference>
<evidence type="ECO:0000256" key="8">
    <source>
        <dbReference type="SAM" id="MobiDB-lite"/>
    </source>
</evidence>
<dbReference type="SUPFAM" id="SSF54236">
    <property type="entry name" value="Ubiquitin-like"/>
    <property type="match status" value="1"/>
</dbReference>
<dbReference type="GO" id="GO:0005829">
    <property type="term" value="C:cytosol"/>
    <property type="evidence" value="ECO:0007669"/>
    <property type="project" value="TreeGrafter"/>
</dbReference>
<dbReference type="InterPro" id="IPR001394">
    <property type="entry name" value="Peptidase_C19_UCH"/>
</dbReference>
<accession>S8FY74</accession>
<dbReference type="PROSITE" id="PS50053">
    <property type="entry name" value="UBIQUITIN_2"/>
    <property type="match status" value="1"/>
</dbReference>
<dbReference type="PROSITE" id="PS00973">
    <property type="entry name" value="USP_2"/>
    <property type="match status" value="1"/>
</dbReference>
<dbReference type="InParanoid" id="S8FY74"/>
<organism evidence="12 13">
    <name type="scientific">Fomitopsis schrenkii</name>
    <name type="common">Brown rot fungus</name>
    <dbReference type="NCBI Taxonomy" id="2126942"/>
    <lineage>
        <taxon>Eukaryota</taxon>
        <taxon>Fungi</taxon>
        <taxon>Dikarya</taxon>
        <taxon>Basidiomycota</taxon>
        <taxon>Agaricomycotina</taxon>
        <taxon>Agaricomycetes</taxon>
        <taxon>Polyporales</taxon>
        <taxon>Fomitopsis</taxon>
    </lineage>
</organism>
<feature type="region of interest" description="Disordered" evidence="8">
    <location>
        <begin position="614"/>
        <end position="656"/>
    </location>
</feature>
<proteinExistence type="inferred from homology"/>
<dbReference type="PROSITE" id="PS50235">
    <property type="entry name" value="USP_3"/>
    <property type="match status" value="1"/>
</dbReference>
<dbReference type="InterPro" id="IPR000626">
    <property type="entry name" value="Ubiquitin-like_dom"/>
</dbReference>
<dbReference type="InterPro" id="IPR006615">
    <property type="entry name" value="Pept_C19_DUSP"/>
</dbReference>
<dbReference type="STRING" id="743788.S8FY74"/>
<evidence type="ECO:0000256" key="7">
    <source>
        <dbReference type="ARBA" id="ARBA00022807"/>
    </source>
</evidence>
<evidence type="ECO:0000313" key="13">
    <source>
        <dbReference type="Proteomes" id="UP000015241"/>
    </source>
</evidence>
<evidence type="ECO:0000256" key="5">
    <source>
        <dbReference type="ARBA" id="ARBA00022786"/>
    </source>
</evidence>
<evidence type="ECO:0000256" key="3">
    <source>
        <dbReference type="ARBA" id="ARBA00012759"/>
    </source>
</evidence>
<dbReference type="Pfam" id="PF00443">
    <property type="entry name" value="UCH"/>
    <property type="match status" value="1"/>
</dbReference>
<keyword evidence="13" id="KW-1185">Reference proteome</keyword>
<dbReference type="Gene3D" id="3.10.20.90">
    <property type="entry name" value="Phosphatidylinositol 3-kinase Catalytic Subunit, Chain A, domain 1"/>
    <property type="match status" value="1"/>
</dbReference>
<protein>
    <recommendedName>
        <fullName evidence="3">ubiquitinyl hydrolase 1</fullName>
        <ecNumber evidence="3">3.4.19.12</ecNumber>
    </recommendedName>
</protein>
<evidence type="ECO:0000256" key="2">
    <source>
        <dbReference type="ARBA" id="ARBA00009085"/>
    </source>
</evidence>
<feature type="domain" description="Ubiquitin-like" evidence="9">
    <location>
        <begin position="1025"/>
        <end position="1098"/>
    </location>
</feature>
<dbReference type="Proteomes" id="UP000015241">
    <property type="component" value="Unassembled WGS sequence"/>
</dbReference>
<evidence type="ECO:0000259" key="9">
    <source>
        <dbReference type="PROSITE" id="PS50053"/>
    </source>
</evidence>
<reference evidence="12 13" key="1">
    <citation type="journal article" date="2012" name="Science">
        <title>The Paleozoic origin of enzymatic lignin decomposition reconstructed from 31 fungal genomes.</title>
        <authorList>
            <person name="Floudas D."/>
            <person name="Binder M."/>
            <person name="Riley R."/>
            <person name="Barry K."/>
            <person name="Blanchette R.A."/>
            <person name="Henrissat B."/>
            <person name="Martinez A.T."/>
            <person name="Otillar R."/>
            <person name="Spatafora J.W."/>
            <person name="Yadav J.S."/>
            <person name="Aerts A."/>
            <person name="Benoit I."/>
            <person name="Boyd A."/>
            <person name="Carlson A."/>
            <person name="Copeland A."/>
            <person name="Coutinho P.M."/>
            <person name="de Vries R.P."/>
            <person name="Ferreira P."/>
            <person name="Findley K."/>
            <person name="Foster B."/>
            <person name="Gaskell J."/>
            <person name="Glotzer D."/>
            <person name="Gorecki P."/>
            <person name="Heitman J."/>
            <person name="Hesse C."/>
            <person name="Hori C."/>
            <person name="Igarashi K."/>
            <person name="Jurgens J.A."/>
            <person name="Kallen N."/>
            <person name="Kersten P."/>
            <person name="Kohler A."/>
            <person name="Kuees U."/>
            <person name="Kumar T.K.A."/>
            <person name="Kuo A."/>
            <person name="LaButti K."/>
            <person name="Larrondo L.F."/>
            <person name="Lindquist E."/>
            <person name="Ling A."/>
            <person name="Lombard V."/>
            <person name="Lucas S."/>
            <person name="Lundell T."/>
            <person name="Martin R."/>
            <person name="McLaughlin D.J."/>
            <person name="Morgenstern I."/>
            <person name="Morin E."/>
            <person name="Murat C."/>
            <person name="Nagy L.G."/>
            <person name="Nolan M."/>
            <person name="Ohm R.A."/>
            <person name="Patyshakuliyeva A."/>
            <person name="Rokas A."/>
            <person name="Ruiz-Duenas F.J."/>
            <person name="Sabat G."/>
            <person name="Salamov A."/>
            <person name="Samejima M."/>
            <person name="Schmutz J."/>
            <person name="Slot J.C."/>
            <person name="St John F."/>
            <person name="Stenlid J."/>
            <person name="Sun H."/>
            <person name="Sun S."/>
            <person name="Syed K."/>
            <person name="Tsang A."/>
            <person name="Wiebenga A."/>
            <person name="Young D."/>
            <person name="Pisabarro A."/>
            <person name="Eastwood D.C."/>
            <person name="Martin F."/>
            <person name="Cullen D."/>
            <person name="Grigoriev I.V."/>
            <person name="Hibbett D.S."/>
        </authorList>
    </citation>
    <scope>NUCLEOTIDE SEQUENCE</scope>
    <source>
        <strain evidence="13">FP-58527</strain>
    </source>
</reference>
<dbReference type="Pfam" id="PF00240">
    <property type="entry name" value="ubiquitin"/>
    <property type="match status" value="1"/>
</dbReference>
<dbReference type="SMART" id="SM00213">
    <property type="entry name" value="UBQ"/>
    <property type="match status" value="1"/>
</dbReference>
<dbReference type="InterPro" id="IPR029071">
    <property type="entry name" value="Ubiquitin-like_domsf"/>
</dbReference>
<dbReference type="InterPro" id="IPR035927">
    <property type="entry name" value="DUSP-like_sf"/>
</dbReference>
<dbReference type="InterPro" id="IPR033841">
    <property type="entry name" value="Pep_USP48"/>
</dbReference>
<dbReference type="GO" id="GO:0016579">
    <property type="term" value="P:protein deubiquitination"/>
    <property type="evidence" value="ECO:0007669"/>
    <property type="project" value="InterPro"/>
</dbReference>
<evidence type="ECO:0000259" key="10">
    <source>
        <dbReference type="PROSITE" id="PS50235"/>
    </source>
</evidence>
<gene>
    <name evidence="12" type="ORF">FOMPIDRAFT_1034036</name>
</gene>
<dbReference type="InterPro" id="IPR018200">
    <property type="entry name" value="USP_CS"/>
</dbReference>
<keyword evidence="7" id="KW-0788">Thiol protease</keyword>
<evidence type="ECO:0000259" key="11">
    <source>
        <dbReference type="PROSITE" id="PS51283"/>
    </source>
</evidence>
<dbReference type="PANTHER" id="PTHR24006:SF888">
    <property type="entry name" value="UBIQUITIN CARBOXYL-TERMINAL HYDROLASE 30"/>
    <property type="match status" value="1"/>
</dbReference>
<sequence length="1181" mass="131678">MPPKRTRRASPVQSGLNAGERLKRTKLTDSRVYSAWGWVGTEVSDVSRITQQHRLATCGLSDNSPHSICPNRFAISKASTPVKGSPNGEAAGAEPDDDVIVISDDEAPNCNAKACKSNPYCLNHLGQEKWEDEVKARDAFMKAAHIGDDPAEQSRRPGHPVGLRNLGATCYANAYLQVWFQDLPFRGGVYGCQLPNDEKFDLEASPIFQLQVAFAAMQEGNESAFNPVKLVESLKLRTTEQQDAQEFSKLFMAHLDTEFQKQADPTLKTLISSQFQGSQTYVTTCQKCEYRSERSSDFLEIEVTITNNSTLEERLGALLEPEVLSEDNQYLCPRCDSLQDAERHMEISSLPPVLHFSLLRFVYDLSTMERKKSKHNISYPTVIDMDRYLGPPDAVPHKRRKKGDLHGKNVYQLRGILLHKGASAYHGHYEAQVFDVQTQSWYQFNDETVTKIDSLGGTKNQFGVAKKSQTPQSDSDIEILECTPPATSEKPTPERPIYISSKDAYMLVYSRVPDVQDISASDIGEKGDHRAAIEPPKPPLRAKAAVSALNDAHASACKAFQDRKQETLAQFDQVRQRIMNIVTSWNPTSRNQDCVVTSRQGLETWVVRHLKAQITPKASDSQGSREPVAPTSTEDNDERSSEVPATQDKGHAAGGQGARTISMSQVLCEHGQLNPSKAGDMKLITGAAQRRIATEDICELVPMLYPTDVCEDCVAAMFEEKLYQVEHPHLVDQFDQIASLEEDDPGFWISKQWLKDWRLAKPKMHVASRPDPSPDAPEYKQDVECEHGSLSANITARRRISSEARTLLKQAFPSWNPLSTHAELCPVCEALLHISKEDKREFRRRAEEEKARLKHMHDNALNGNTMLLENVPCAIVPAQFVRAWRQWILRPTEVSRPDRVDNSQFLCEHGLLALDPNVNSDMDSSIAVVKRNDWETIQELYTGGLMIAVMNTGSNIVHELAVCASCRLKRKSTFDTTEITVRILGPGTPTPSPESYSEEQAAGRVAEPAGPPTFITYGSKKTSGLRQSRRIREGKERGKRCRVTITNDMLVKDLKVLLHDELRIPVISQRLFYRGTELLDSSSTLTSLGILTNDLLDLQEQSEDITLLSDSDAEPDVRDGRRRGRREGQGFGGTLLSGISTSNMGPQADTHQDKPTTRACPACTFVNDVSTVACSICETRF</sequence>
<dbReference type="PROSITE" id="PS00972">
    <property type="entry name" value="USP_1"/>
    <property type="match status" value="1"/>
</dbReference>
<evidence type="ECO:0000256" key="1">
    <source>
        <dbReference type="ARBA" id="ARBA00000707"/>
    </source>
</evidence>
<dbReference type="GO" id="GO:0006508">
    <property type="term" value="P:proteolysis"/>
    <property type="evidence" value="ECO:0007669"/>
    <property type="project" value="UniProtKB-KW"/>
</dbReference>
<dbReference type="InterPro" id="IPR028889">
    <property type="entry name" value="USP"/>
</dbReference>
<keyword evidence="5" id="KW-0833">Ubl conjugation pathway</keyword>
<name>S8FY74_FOMSC</name>
<evidence type="ECO:0000256" key="6">
    <source>
        <dbReference type="ARBA" id="ARBA00022801"/>
    </source>
</evidence>
<keyword evidence="4" id="KW-0645">Protease</keyword>